<dbReference type="PANTHER" id="PTHR46007:SF11">
    <property type="entry name" value="MEDIATOR OF RNA POLYMERASE II TRANSCRIPTION SUBUNIT 12"/>
    <property type="match status" value="1"/>
</dbReference>
<dbReference type="EMBL" id="LHPF02000028">
    <property type="protein sequence ID" value="PSC69272.1"/>
    <property type="molecule type" value="Genomic_DNA"/>
</dbReference>
<dbReference type="Proteomes" id="UP000239649">
    <property type="component" value="Unassembled WGS sequence"/>
</dbReference>
<dbReference type="GO" id="GO:0045944">
    <property type="term" value="P:positive regulation of transcription by RNA polymerase II"/>
    <property type="evidence" value="ECO:0007669"/>
    <property type="project" value="TreeGrafter"/>
</dbReference>
<dbReference type="OrthoDB" id="10548327at2759"/>
<feature type="coiled-coil region" evidence="1">
    <location>
        <begin position="405"/>
        <end position="448"/>
    </location>
</feature>
<dbReference type="GO" id="GO:0016592">
    <property type="term" value="C:mediator complex"/>
    <property type="evidence" value="ECO:0007669"/>
    <property type="project" value="TreeGrafter"/>
</dbReference>
<feature type="compositionally biased region" description="Polar residues" evidence="2">
    <location>
        <begin position="162"/>
        <end position="175"/>
    </location>
</feature>
<dbReference type="PANTHER" id="PTHR46007">
    <property type="entry name" value="MEDIATOR OF RNA POLYMERASE II TRANSCRIPTION SUBUNIT 12"/>
    <property type="match status" value="1"/>
</dbReference>
<name>A0A2P6V5B7_9CHLO</name>
<protein>
    <submittedName>
        <fullName evidence="3">Uncharacterized protein</fullName>
    </submittedName>
</protein>
<comment type="caution">
    <text evidence="3">The sequence shown here is derived from an EMBL/GenBank/DDBJ whole genome shotgun (WGS) entry which is preliminary data.</text>
</comment>
<gene>
    <name evidence="3" type="ORF">C2E20_7196</name>
</gene>
<dbReference type="GO" id="GO:0003713">
    <property type="term" value="F:transcription coactivator activity"/>
    <property type="evidence" value="ECO:0007669"/>
    <property type="project" value="TreeGrafter"/>
</dbReference>
<evidence type="ECO:0000256" key="1">
    <source>
        <dbReference type="SAM" id="Coils"/>
    </source>
</evidence>
<reference evidence="3 4" key="1">
    <citation type="journal article" date="2018" name="Plant J.">
        <title>Genome sequences of Chlorella sorokiniana UTEX 1602 and Micractinium conductrix SAG 241.80: implications to maltose excretion by a green alga.</title>
        <authorList>
            <person name="Arriola M.B."/>
            <person name="Velmurugan N."/>
            <person name="Zhang Y."/>
            <person name="Plunkett M.H."/>
            <person name="Hondzo H."/>
            <person name="Barney B.M."/>
        </authorList>
    </citation>
    <scope>NUCLEOTIDE SEQUENCE [LARGE SCALE GENOMIC DNA]</scope>
    <source>
        <strain evidence="3 4">SAG 241.80</strain>
    </source>
</reference>
<accession>A0A2P6V5B7</accession>
<keyword evidence="1" id="KW-0175">Coiled coil</keyword>
<organism evidence="3 4">
    <name type="scientific">Micractinium conductrix</name>
    <dbReference type="NCBI Taxonomy" id="554055"/>
    <lineage>
        <taxon>Eukaryota</taxon>
        <taxon>Viridiplantae</taxon>
        <taxon>Chlorophyta</taxon>
        <taxon>core chlorophytes</taxon>
        <taxon>Trebouxiophyceae</taxon>
        <taxon>Chlorellales</taxon>
        <taxon>Chlorellaceae</taxon>
        <taxon>Chlorella clade</taxon>
        <taxon>Micractinium</taxon>
    </lineage>
</organism>
<keyword evidence="4" id="KW-1185">Reference proteome</keyword>
<feature type="region of interest" description="Disordered" evidence="2">
    <location>
        <begin position="67"/>
        <end position="118"/>
    </location>
</feature>
<feature type="compositionally biased region" description="Polar residues" evidence="2">
    <location>
        <begin position="79"/>
        <end position="92"/>
    </location>
</feature>
<dbReference type="AlphaFoldDB" id="A0A2P6V5B7"/>
<feature type="region of interest" description="Disordered" evidence="2">
    <location>
        <begin position="155"/>
        <end position="175"/>
    </location>
</feature>
<proteinExistence type="predicted"/>
<evidence type="ECO:0000313" key="4">
    <source>
        <dbReference type="Proteomes" id="UP000239649"/>
    </source>
</evidence>
<feature type="region of interest" description="Disordered" evidence="2">
    <location>
        <begin position="1"/>
        <end position="20"/>
    </location>
</feature>
<evidence type="ECO:0000256" key="2">
    <source>
        <dbReference type="SAM" id="MobiDB-lite"/>
    </source>
</evidence>
<evidence type="ECO:0000313" key="3">
    <source>
        <dbReference type="EMBL" id="PSC69272.1"/>
    </source>
</evidence>
<dbReference type="InterPro" id="IPR051647">
    <property type="entry name" value="Mediator_comp_sub12"/>
</dbReference>
<sequence>MEGSPRPEERQRAGRKPKEVVHDVEGCSVCGIHASSSFRTDPFSKQRMCNACHCRVYRLKRRAAEEAAGAGGSRRRASTQQQALQPASSEQTLPVHERGAGGLGGSSDGDTATGRWPLALPDPAAGAAAAAAALQSAEAVAAVVAAAAVEQQHVQQHVQQQRSSGSTAGAPSGQSSHEINALLAMHQQQQHMLADLAALQRRALAGADSPRLLLACARRSRLATPGGPEQRAVLGLLPSVRLRLPGDAPGLLHTVACLLEAVVPCAAAEGEQGADSIDGMRLGTPRAGRCMLGGAASGDAAAAAGGWRGELALRTTVFAAAGAVACWHEAPPSADACLTFCPASKAPTWGPGTGAFTLHFPSAYDSQVDLLAASHRYLALMGPAALVQPVLSLEDPGPGLDAQPAQQMQQALAAQQQQLAAQLAAAEQEAQQAQLAAAAQQAQLLQQAEVVDDPSQHSLLGLLAPGGGGLPLQLSFGPVPSGPLGSSDDGHPGLAFFDF</sequence>